<organism evidence="9 10">
    <name type="scientific">Coptotermes formosanus</name>
    <name type="common">Formosan subterranean termite</name>
    <dbReference type="NCBI Taxonomy" id="36987"/>
    <lineage>
        <taxon>Eukaryota</taxon>
        <taxon>Metazoa</taxon>
        <taxon>Ecdysozoa</taxon>
        <taxon>Arthropoda</taxon>
        <taxon>Hexapoda</taxon>
        <taxon>Insecta</taxon>
        <taxon>Pterygota</taxon>
        <taxon>Neoptera</taxon>
        <taxon>Polyneoptera</taxon>
        <taxon>Dictyoptera</taxon>
        <taxon>Blattodea</taxon>
        <taxon>Blattoidea</taxon>
        <taxon>Termitoidae</taxon>
        <taxon>Rhinotermitidae</taxon>
        <taxon>Coptotermes</taxon>
    </lineage>
</organism>
<reference evidence="10" key="1">
    <citation type="submission" date="2020-01" db="EMBL/GenBank/DDBJ databases">
        <title>Draft genome sequence of the Termite Coptotermes fromosanus.</title>
        <authorList>
            <person name="Itakura S."/>
            <person name="Yosikawa Y."/>
            <person name="Umezawa K."/>
        </authorList>
    </citation>
    <scope>NUCLEOTIDE SEQUENCE [LARGE SCALE GENOMIC DNA]</scope>
</reference>
<evidence type="ECO:0000259" key="5">
    <source>
        <dbReference type="Pfam" id="PF12624"/>
    </source>
</evidence>
<feature type="region of interest" description="Disordered" evidence="4">
    <location>
        <begin position="1852"/>
        <end position="1894"/>
    </location>
</feature>
<evidence type="ECO:0000256" key="3">
    <source>
        <dbReference type="ARBA" id="ARBA00023055"/>
    </source>
</evidence>
<dbReference type="PANTHER" id="PTHR16166:SF93">
    <property type="entry name" value="INTERMEMBRANE LIPID TRANSFER PROTEIN VPS13"/>
    <property type="match status" value="1"/>
</dbReference>
<feature type="domain" description="Chorein N-terminal" evidence="5">
    <location>
        <begin position="1"/>
        <end position="814"/>
    </location>
</feature>
<evidence type="ECO:0000256" key="1">
    <source>
        <dbReference type="ARBA" id="ARBA00006545"/>
    </source>
</evidence>
<dbReference type="Pfam" id="PF25036">
    <property type="entry name" value="VPS13_VAB"/>
    <property type="match status" value="1"/>
</dbReference>
<feature type="compositionally biased region" description="Basic and acidic residues" evidence="4">
    <location>
        <begin position="1852"/>
        <end position="1863"/>
    </location>
</feature>
<feature type="domain" description="VPS13-like middle region" evidence="6">
    <location>
        <begin position="1060"/>
        <end position="2041"/>
    </location>
</feature>
<feature type="compositionally biased region" description="Acidic residues" evidence="4">
    <location>
        <begin position="1947"/>
        <end position="1970"/>
    </location>
</feature>
<protein>
    <recommendedName>
        <fullName evidence="11">UBA domain-containing protein</fullName>
    </recommendedName>
</protein>
<feature type="region of interest" description="Disordered" evidence="4">
    <location>
        <begin position="2759"/>
        <end position="2784"/>
    </location>
</feature>
<evidence type="ECO:0000259" key="7">
    <source>
        <dbReference type="Pfam" id="PF25036"/>
    </source>
</evidence>
<dbReference type="OrthoDB" id="428159at2759"/>
<dbReference type="EMBL" id="BLKM01000078">
    <property type="protein sequence ID" value="GFG28735.1"/>
    <property type="molecule type" value="Genomic_DNA"/>
</dbReference>
<dbReference type="InterPro" id="IPR056747">
    <property type="entry name" value="VPS13-like_M"/>
</dbReference>
<dbReference type="Pfam" id="PF12624">
    <property type="entry name" value="VPS13_N"/>
    <property type="match status" value="1"/>
</dbReference>
<proteinExistence type="inferred from homology"/>
<name>A0A6L2PDR3_COPFO</name>
<evidence type="ECO:0000313" key="9">
    <source>
        <dbReference type="EMBL" id="GFG28735.1"/>
    </source>
</evidence>
<keyword evidence="10" id="KW-1185">Reference proteome</keyword>
<evidence type="ECO:0000256" key="4">
    <source>
        <dbReference type="SAM" id="MobiDB-lite"/>
    </source>
</evidence>
<gene>
    <name evidence="9" type="ORF">Cfor_06015</name>
</gene>
<feature type="region of interest" description="Disordered" evidence="4">
    <location>
        <begin position="1372"/>
        <end position="1395"/>
    </location>
</feature>
<evidence type="ECO:0000259" key="6">
    <source>
        <dbReference type="Pfam" id="PF25033"/>
    </source>
</evidence>
<dbReference type="InParanoid" id="A0A6L2PDR3"/>
<evidence type="ECO:0008006" key="11">
    <source>
        <dbReference type="Google" id="ProtNLM"/>
    </source>
</evidence>
<dbReference type="InterPro" id="IPR026854">
    <property type="entry name" value="VPS13_N"/>
</dbReference>
<comment type="similarity">
    <text evidence="1">Belongs to the VPS13 family.</text>
</comment>
<dbReference type="InterPro" id="IPR009543">
    <property type="entry name" value="VPS13_VAB"/>
</dbReference>
<dbReference type="GO" id="GO:0006623">
    <property type="term" value="P:protein targeting to vacuole"/>
    <property type="evidence" value="ECO:0007669"/>
    <property type="project" value="TreeGrafter"/>
</dbReference>
<dbReference type="InterPro" id="IPR056748">
    <property type="entry name" value="VPS13-like_C"/>
</dbReference>
<dbReference type="Pfam" id="PF25033">
    <property type="entry name" value="VPS13_M"/>
    <property type="match status" value="1"/>
</dbReference>
<dbReference type="PANTHER" id="PTHR16166">
    <property type="entry name" value="VACUOLAR PROTEIN SORTING-ASSOCIATED PROTEIN VPS13"/>
    <property type="match status" value="1"/>
</dbReference>
<accession>A0A6L2PDR3</accession>
<comment type="caution">
    <text evidence="9">The sequence shown here is derived from an EMBL/GenBank/DDBJ whole genome shotgun (WGS) entry which is preliminary data.</text>
</comment>
<sequence>MFEGVVATILNRYLGKYIQDLDTENLNVGIFSGNVQLTELRLKPEALYELDIPIEVKVGTIGRISLSIPWTGLYTQSVTVTVEDVYVIAGPVIDRPYDCEKEKRLIRAAKKKKLEDLEGESLLGTAGPPDAKTFLENLATTVINNLQIYVRNVHIRYEDTVTNAYCSVACGVCIQAISVETTNNKWKPSITPQGASSLYHLIRMESFSVYLNPSCSACGLVTRLVSAGSTPYCWRNEMRRGLETFSINKEDFDFIVKPITAKVKIIVNKSNEARVPKLLVDFVLQDAATQLSRQQYLSVIGLTESFQRMSINRNFRQFHPGVPVSSNVHKWWKYAYVSVLEERVRPYTWKNIRTHREHYRNYKNTYKKTLLSPNDTELKLDLQVLEDQLGILDIVVAREHAKIELRREDPEHILVRENVAEWWDVLGQEKSFEMQVQTEKDRGLWAQLSLAERKKLCEVIGYVEGAERPEKPKQYTEHKFNFTLANCTLSLVNHRSEVLVMTLTQFLASLETRPSAQAFKISARAESFVVEGASMENDLIPMFTADNILSGNTSSNFLAVDFEKNPLNCEADFGIAVSLEPVEVVYHEHAVSEIINFFQTRSVTLQDALEFSKQRMSKANEVGTVLVEYAIARNKTIDVNMDLKGPYFVIPELGSIQKGGSIVVVDFGRVVIKSDLQSKNGGLEDATQMELEERLYDRLHVDLSDLQLLFCDSGEEWRDARKLQDTDYHLVPKIRCQVVFSNSVKPDYRQLPRHKLNISISSLKLNLSDRKIGMVLDFLDNLPLPSPNTLRVSEVDSVLEREVADDKNMARLLNSDKILPEFSSSQLLRVKRSVVIAEMCRHDRNCVLSDHSDEENELWARTVDLPGFDDNVSPHNVITMLLRIIVGEVVLQLARSNNRVDKPYLMLQVSKICWDTALMQYGPAVQASIGGVHLIDKIHTGCSGEYLELISTDSTEDMVTLLYRKVRANCPDFKSHFHSVEQSLVLDFTSLSVVFHREAFSTLNKYLQYLLQKDTHLQSIVPGSPTVMMWLFAGEADPPIPPGATKFSYSTRLGEVKVKLCDTDMDFLEVKVAGLESDCMFKANERMVLRIYLTTLSVDDLSDMTLYPKVLTIEEDKVFDFKYVRHSPRLYTQSDLGSNKDDVKSDGSLRLHIGRIHVVLLYKLLVDLQHFMEPFIRPGVPAYIMNTASKTVVRQTEQLRGWSTRLHLSLDLHAPTLLLPQKSASPNLIIMNMGDLIVENFFKEVTHAHLPYVVTGSSSCIPSEVPVVDNVLVRLESTQVSRAVMTLAGSLEIQEPILESVSIRLDVKRTVAYHHTINSLPPGPGPYLQLHRDLLLYDVVGGVEGVRINLGQRDLATILSVWSENLAEGRFMDMQPNSDSSSPIEPPTPTNPAEDPAVRKLQAFFCQSEQVRRESSVRLSLDGLQLYLFNDMDEVLSSPVRDLNHGLCKLDIGEASLSVDTFTDQSLELKMAVQSCLLEDIRPDNSVTIRKIFQSHGGETKMDSSPISVSTPPIIDVTFKQTQSGDRCIDVLVEKTRLNFSVPFFMNLGRFLMDSLPAEHSTDRGIVNHGYVGDLGVQVSRLSVSVQLKKPEIMLFADLSEHNGHALLLRTEFLIDYSHHPGRDSLVCSLAGLQILSKLQGHNRRPPHLVLHPCDLEFVKSFKSVDEGLKMTATVSTIDVHLSASTVHTVSSVIEDISGSLQAEETEPPTRSEYYSTDSDDLWSPKKIQPYIFPEACENLLYGQPSFPEGRPRQTFTVAVPKIRVVFELEDGNRRTPVLLFKSSAEASVNDWSKQMHMKAEIRLQASYYNDRVGAWEPLIEPCVEEENVYRPWETLVKVFQAKAFPISSRLDHETGTETDNSRVKIAHRSLGRKAEESETSADETEPENGMTFIRRHNIEASHVLKRTTHENVSLIGYPDDSDSENEEEVLEKLAGAMGHLFTGDSSEGEASESEDSSGAEPSVETEEASEITMSCGSTVIGRDERAVFLKKQNDSMDSGLETEAPDQLATYIMMNARDRLNITLTPAALQVLHNLATAFTRRSPDIPAAAFHGLEAPLSLQNDLGPWAKITLLSRAELLPDGNDRVVMTAWYSKSDSLPSSPGSAATGLADISPTDSDIDIESFEGGFNTHSSEGTTGQELFSPVLRFPGESVTKLYKKVTDERLLIEVEGFDKLQVVVPQRLVSKLHMLHPMKNSTRYYVVASVDVRMCHRKISVRSPLQVKNETSYAMGLYYKKSVLDALGVEHVGESTNPFEDTIRFAIVEPDETFSVPLYVAYHCKLFILPAYVDSYHVSETGLWWQELASDLNTTKDIYCSPKEEKDATVFSVRALCVEGAPMNRASRSIPNYLVRLLPPLAMHNRLPYAIEVKVPTIKYEVRIEAGEKTNVYFLNLLKMHKICVEVPVYLGIPWIGSFNLTADLEEKTVAMATEYDTEGGNKQLGLSLRVERTETCDVFLHAPYWIINKTGLPLQIRASLSDVVYEAQGEEPLLFCYKKHRRRCVRLRAYHSSWSSAFSLDTVGCTGLVVCKDRERKRRYRILLTVILSKLCPHLTRIVTLLPNFLVVNDTRKHLRFMEENERADLWIDLSPGQCVPFWPDTDSMRMYVKYRDSKLVSQHFPITHIHQTVLRMDKGAGLCVDVSGGGEQPFTVTFRCYCLGDAPVRVDNLCEDLFLKIHQQDLGQVVLLSPYQSMLYTWDDPSKERSLLWNVYNKKSKGFMAEFWKDGYGQERVSFHTVKQPSVATSTPTVTAKLSASLKRITPKSPVQDGSSSSDDTESDEQKPQTRKDKVTVYWVSYLEGPQRVLLFTQDERVAYQARSYVDAEKSNMELFVSLSGIGVSLVSPAFSNISNYCQKELAYVSITDSSPVWEVMVAHRWKLLTLELASWIEDKWRQDQKKAQMKDYVHVDFEKMQMTKPFYGDLRRRYYPGLWLQYRKSDQQSYTHCKLHRIQVDNQLHDAVFPTVLYPTPMPQHIMRRVGMKPCVEVAVMKRHRPAQNQDVYKFIKVLVQEFSVQLDKGFLLSVYDILSNWQVEEKSSVRIRADIALVHIPIAMIAAQTATDGPKVVIEYLHLSPLTLQFSFSPRGTVYQKHRVHSFKSDVVDFFLNSFGATLTEVKGVKLKMAYLEQKGSLISVSQQLTEAYRHYSSQLLQQFYVLVLGLDVLGNPYGLITDFTEGFGDFFYEPFLGVMEGPDEFADGLSYGARSLLGHVVGGTAGSISLISSSLGGLLSSLSFDEDYKKRRRFCLQQASDLPETILEASKSFVMGVALGLSGVIMKPIIGAQQDGVEGFFKGVGKGLMGLMTKPAGGVLDAIAMALDGIKRAAEMGEDVVMRARLPRYMNPYTGLRPFSVYEATGLHLLNTLSKSHYSDSDIYWAHAALSKEAKVNVLISLQHVFLVEKCRLWGTWDVEWVVRIDDIMAVPHIADKKLVFKVRQDESCNFLSGDERYIECQDVSVLEWLQKKIETVMILNMEDKPCPSEV</sequence>
<dbReference type="Pfam" id="PF25037">
    <property type="entry name" value="VPS13_C"/>
    <property type="match status" value="1"/>
</dbReference>
<feature type="domain" description="Vacuolar protein sorting-associated protein 13 VPS13 adaptor binding" evidence="7">
    <location>
        <begin position="2168"/>
        <end position="2702"/>
    </location>
</feature>
<dbReference type="GO" id="GO:0006869">
    <property type="term" value="P:lipid transport"/>
    <property type="evidence" value="ECO:0007669"/>
    <property type="project" value="UniProtKB-KW"/>
</dbReference>
<dbReference type="InterPro" id="IPR026847">
    <property type="entry name" value="VPS13"/>
</dbReference>
<evidence type="ECO:0000256" key="2">
    <source>
        <dbReference type="ARBA" id="ARBA00022448"/>
    </source>
</evidence>
<dbReference type="GO" id="GO:0045053">
    <property type="term" value="P:protein retention in Golgi apparatus"/>
    <property type="evidence" value="ECO:0007669"/>
    <property type="project" value="TreeGrafter"/>
</dbReference>
<dbReference type="Proteomes" id="UP000502823">
    <property type="component" value="Unassembled WGS sequence"/>
</dbReference>
<feature type="region of interest" description="Disordered" evidence="4">
    <location>
        <begin position="1941"/>
        <end position="1971"/>
    </location>
</feature>
<feature type="domain" description="Intermembrane lipid transfer protein VPS13-like C-terminal" evidence="8">
    <location>
        <begin position="3334"/>
        <end position="3452"/>
    </location>
</feature>
<feature type="compositionally biased region" description="Acidic residues" evidence="4">
    <location>
        <begin position="1878"/>
        <end position="1887"/>
    </location>
</feature>
<evidence type="ECO:0000313" key="10">
    <source>
        <dbReference type="Proteomes" id="UP000502823"/>
    </source>
</evidence>
<keyword evidence="3" id="KW-0445">Lipid transport</keyword>
<evidence type="ECO:0000259" key="8">
    <source>
        <dbReference type="Pfam" id="PF25037"/>
    </source>
</evidence>
<keyword evidence="2" id="KW-0813">Transport</keyword>